<feature type="domain" description="Pyridoxamine 5'-phosphate oxidase N-terminal" evidence="2">
    <location>
        <begin position="14"/>
        <end position="147"/>
    </location>
</feature>
<dbReference type="GO" id="GO:0005829">
    <property type="term" value="C:cytosol"/>
    <property type="evidence" value="ECO:0007669"/>
    <property type="project" value="TreeGrafter"/>
</dbReference>
<name>A0A931I9R3_9NOCA</name>
<dbReference type="AlphaFoldDB" id="A0A931I9R3"/>
<gene>
    <name evidence="3" type="ORF">IT779_10200</name>
</gene>
<dbReference type="Gene3D" id="2.30.110.10">
    <property type="entry name" value="Electron Transport, Fmn-binding Protein, Chain A"/>
    <property type="match status" value="1"/>
</dbReference>
<evidence type="ECO:0000313" key="4">
    <source>
        <dbReference type="Proteomes" id="UP000655751"/>
    </source>
</evidence>
<dbReference type="InterPro" id="IPR019920">
    <property type="entry name" value="F420-binding_dom_put"/>
</dbReference>
<comment type="caution">
    <text evidence="3">The sequence shown here is derived from an EMBL/GenBank/DDBJ whole genome shotgun (WGS) entry which is preliminary data.</text>
</comment>
<dbReference type="EMBL" id="JADMLG010000003">
    <property type="protein sequence ID" value="MBH0776656.1"/>
    <property type="molecule type" value="Genomic_DNA"/>
</dbReference>
<dbReference type="NCBIfam" id="TIGR03618">
    <property type="entry name" value="Rv1155_F420"/>
    <property type="match status" value="1"/>
</dbReference>
<dbReference type="Pfam" id="PF01243">
    <property type="entry name" value="PNPOx_N"/>
    <property type="match status" value="1"/>
</dbReference>
<dbReference type="RefSeq" id="WP_196148980.1">
    <property type="nucleotide sequence ID" value="NZ_JADMLG010000003.1"/>
</dbReference>
<organism evidence="3 4">
    <name type="scientific">Nocardia bovistercoris</name>
    <dbReference type="NCBI Taxonomy" id="2785916"/>
    <lineage>
        <taxon>Bacteria</taxon>
        <taxon>Bacillati</taxon>
        <taxon>Actinomycetota</taxon>
        <taxon>Actinomycetes</taxon>
        <taxon>Mycobacteriales</taxon>
        <taxon>Nocardiaceae</taxon>
        <taxon>Nocardia</taxon>
    </lineage>
</organism>
<reference evidence="3" key="1">
    <citation type="submission" date="2020-11" db="EMBL/GenBank/DDBJ databases">
        <title>Nocardia NEAU-351.nov., a novel actinomycete isolated from the cow dung.</title>
        <authorList>
            <person name="Zhang X."/>
        </authorList>
    </citation>
    <scope>NUCLEOTIDE SEQUENCE</scope>
    <source>
        <strain evidence="3">NEAU-351</strain>
    </source>
</reference>
<sequence>MAANQRATIVMSDGEVDEFLRHERTATLATIGADGTPHLVAMWYGLIDGKIYFETKAKSQKAVNLRRDPRVTCSVEAGLTYDQLRGVSIEGTATIIDDLDDPEYWQAAISVFERYQAPYTEEMRPAVEYMMNKRIVVRIDPTRTRSWDHRKLGWDPMPLTGTTAEFVGR</sequence>
<accession>A0A931I9R3</accession>
<dbReference type="GO" id="GO:0070967">
    <property type="term" value="F:coenzyme F420 binding"/>
    <property type="evidence" value="ECO:0007669"/>
    <property type="project" value="TreeGrafter"/>
</dbReference>
<evidence type="ECO:0000256" key="1">
    <source>
        <dbReference type="ARBA" id="ARBA00023002"/>
    </source>
</evidence>
<dbReference type="InterPro" id="IPR052019">
    <property type="entry name" value="F420H2_bilvrd_red/Heme_oxyg"/>
</dbReference>
<dbReference type="InterPro" id="IPR012349">
    <property type="entry name" value="Split_barrel_FMN-bd"/>
</dbReference>
<dbReference type="Proteomes" id="UP000655751">
    <property type="component" value="Unassembled WGS sequence"/>
</dbReference>
<dbReference type="PANTHER" id="PTHR35176:SF6">
    <property type="entry name" value="HEME OXYGENASE HI_0854-RELATED"/>
    <property type="match status" value="1"/>
</dbReference>
<keyword evidence="4" id="KW-1185">Reference proteome</keyword>
<protein>
    <submittedName>
        <fullName evidence="3">PPOX class F420-dependent oxidoreductase</fullName>
    </submittedName>
</protein>
<proteinExistence type="predicted"/>
<evidence type="ECO:0000313" key="3">
    <source>
        <dbReference type="EMBL" id="MBH0776656.1"/>
    </source>
</evidence>
<dbReference type="PANTHER" id="PTHR35176">
    <property type="entry name" value="HEME OXYGENASE HI_0854-RELATED"/>
    <property type="match status" value="1"/>
</dbReference>
<dbReference type="SUPFAM" id="SSF50475">
    <property type="entry name" value="FMN-binding split barrel"/>
    <property type="match status" value="1"/>
</dbReference>
<evidence type="ECO:0000259" key="2">
    <source>
        <dbReference type="Pfam" id="PF01243"/>
    </source>
</evidence>
<keyword evidence="1" id="KW-0560">Oxidoreductase</keyword>
<dbReference type="GO" id="GO:0016627">
    <property type="term" value="F:oxidoreductase activity, acting on the CH-CH group of donors"/>
    <property type="evidence" value="ECO:0007669"/>
    <property type="project" value="TreeGrafter"/>
</dbReference>
<dbReference type="InterPro" id="IPR011576">
    <property type="entry name" value="Pyridox_Oxase_N"/>
</dbReference>